<dbReference type="RefSeq" id="WP_343331577.1">
    <property type="nucleotide sequence ID" value="NZ_JAPOHD010000005.1"/>
</dbReference>
<name>A0A9X3F3R5_9BACT</name>
<evidence type="ECO:0000313" key="2">
    <source>
        <dbReference type="EMBL" id="MCY1719242.1"/>
    </source>
</evidence>
<dbReference type="SUPFAM" id="SSF52141">
    <property type="entry name" value="Uracil-DNA glycosylase-like"/>
    <property type="match status" value="1"/>
</dbReference>
<dbReference type="EMBL" id="JAPOHD010000005">
    <property type="protein sequence ID" value="MCY1719242.1"/>
    <property type="molecule type" value="Genomic_DNA"/>
</dbReference>
<sequence>MNNQITQRVQNHYNSIYPKCDFYDSCKGKTINFPDNPKMSYIGRDYGNNPNIPNVLFLSLDSGETQPKYSTIDEIRYNTEIETNFNNTTGKNKGKHWFQTFNMAMELLKPFVDVNRENDVKPYIVHANSAKCNQGKEKRRQADDVLFSNCIGFVQDEIPLYEPNLVVSQGKRAEYVLDKFPINETITIGCEYKGKNKRMNLFIRSINGKDILHIPMYHPSYYGGYWWKRSCIIDNIPIITEKLNNILIENRTD</sequence>
<dbReference type="Gene3D" id="3.40.470.10">
    <property type="entry name" value="Uracil-DNA glycosylase-like domain"/>
    <property type="match status" value="1"/>
</dbReference>
<dbReference type="Pfam" id="PF03167">
    <property type="entry name" value="UDG"/>
    <property type="match status" value="1"/>
</dbReference>
<keyword evidence="3" id="KW-1185">Reference proteome</keyword>
<reference evidence="2" key="1">
    <citation type="submission" date="2022-11" db="EMBL/GenBank/DDBJ databases">
        <title>Marilongibacter aestuarii gen. nov., sp. nov., isolated from tidal flat sediment.</title>
        <authorList>
            <person name="Jiayan W."/>
        </authorList>
    </citation>
    <scope>NUCLEOTIDE SEQUENCE</scope>
    <source>
        <strain evidence="2">Z1-6</strain>
    </source>
</reference>
<dbReference type="InterPro" id="IPR036895">
    <property type="entry name" value="Uracil-DNA_glycosylase-like_sf"/>
</dbReference>
<proteinExistence type="predicted"/>
<dbReference type="InterPro" id="IPR005122">
    <property type="entry name" value="Uracil-DNA_glycosylase-like"/>
</dbReference>
<feature type="domain" description="Uracil-DNA glycosylase-like" evidence="1">
    <location>
        <begin position="124"/>
        <end position="228"/>
    </location>
</feature>
<gene>
    <name evidence="2" type="ORF">OU798_02760</name>
</gene>
<accession>A0A9X3F3R5</accession>
<dbReference type="Proteomes" id="UP001145087">
    <property type="component" value="Unassembled WGS sequence"/>
</dbReference>
<comment type="caution">
    <text evidence="2">The sequence shown here is derived from an EMBL/GenBank/DDBJ whole genome shotgun (WGS) entry which is preliminary data.</text>
</comment>
<organism evidence="2 3">
    <name type="scientific">Draconibacterium aestuarii</name>
    <dbReference type="NCBI Taxonomy" id="2998507"/>
    <lineage>
        <taxon>Bacteria</taxon>
        <taxon>Pseudomonadati</taxon>
        <taxon>Bacteroidota</taxon>
        <taxon>Bacteroidia</taxon>
        <taxon>Marinilabiliales</taxon>
        <taxon>Prolixibacteraceae</taxon>
        <taxon>Draconibacterium</taxon>
    </lineage>
</organism>
<protein>
    <recommendedName>
        <fullName evidence="1">Uracil-DNA glycosylase-like domain-containing protein</fullName>
    </recommendedName>
</protein>
<dbReference type="AlphaFoldDB" id="A0A9X3F3R5"/>
<evidence type="ECO:0000313" key="3">
    <source>
        <dbReference type="Proteomes" id="UP001145087"/>
    </source>
</evidence>
<evidence type="ECO:0000259" key="1">
    <source>
        <dbReference type="Pfam" id="PF03167"/>
    </source>
</evidence>